<name>A0A9P5D782_9HYPO</name>
<gene>
    <name evidence="2" type="ORF">GMORB2_0097</name>
</gene>
<dbReference type="Proteomes" id="UP000749293">
    <property type="component" value="Unassembled WGS sequence"/>
</dbReference>
<feature type="compositionally biased region" description="Polar residues" evidence="1">
    <location>
        <begin position="31"/>
        <end position="40"/>
    </location>
</feature>
<feature type="region of interest" description="Disordered" evidence="1">
    <location>
        <begin position="259"/>
        <end position="302"/>
    </location>
</feature>
<feature type="region of interest" description="Disordered" evidence="1">
    <location>
        <begin position="171"/>
        <end position="202"/>
    </location>
</feature>
<evidence type="ECO:0000313" key="2">
    <source>
        <dbReference type="EMBL" id="KAF4126361.1"/>
    </source>
</evidence>
<protein>
    <submittedName>
        <fullName evidence="2">Kinetochore protein Fta7</fullName>
    </submittedName>
</protein>
<feature type="compositionally biased region" description="Basic and acidic residues" evidence="1">
    <location>
        <begin position="80"/>
        <end position="92"/>
    </location>
</feature>
<comment type="caution">
    <text evidence="2">The sequence shown here is derived from an EMBL/GenBank/DDBJ whole genome shotgun (WGS) entry which is preliminary data.</text>
</comment>
<accession>A0A9P5D782</accession>
<dbReference type="GeneID" id="55966327"/>
<organism evidence="2 3">
    <name type="scientific">Geosmithia morbida</name>
    <dbReference type="NCBI Taxonomy" id="1094350"/>
    <lineage>
        <taxon>Eukaryota</taxon>
        <taxon>Fungi</taxon>
        <taxon>Dikarya</taxon>
        <taxon>Ascomycota</taxon>
        <taxon>Pezizomycotina</taxon>
        <taxon>Sordariomycetes</taxon>
        <taxon>Hypocreomycetidae</taxon>
        <taxon>Hypocreales</taxon>
        <taxon>Bionectriaceae</taxon>
        <taxon>Geosmithia</taxon>
    </lineage>
</organism>
<proteinExistence type="predicted"/>
<keyword evidence="3" id="KW-1185">Reference proteome</keyword>
<sequence>MIKNPRLENLLPLAANAPRTWPTRPEPKSPPTIQTTSTAPGSVDAHQREDEDEDESGQGSRQQRRISGGSLSVSSGRASLDSRRRSSLRTEPDAPYPHVSTTIRSVKQSTIDARWAPLTAASVAAASETLALAHRPIMQRLASNGQRRRHTASALSLLDRRIARKLQRGLPFPPAAAAPSGQAAAAAKRRGRPRGIGSGKTAGVEAELDFESVLDGSQALERQLEPLLHAVELLRREKDHMERELELDYKNLRNLEAGARGQARVRRDQIKKAHVLVPEAPSRDDDNDDGNGNDDDNPRRLFGDGAVEMVSHRDGRVPSDAVFKDLDDDQLKSLALQLSGHVDSMTTNLEQTDGLTARIAEARTALRATLLKHLDPKQYDQVVLG</sequence>
<dbReference type="AlphaFoldDB" id="A0A9P5D782"/>
<dbReference type="InterPro" id="IPR025212">
    <property type="entry name" value="CAD_CENP-Q"/>
</dbReference>
<dbReference type="RefSeq" id="XP_035325013.1">
    <property type="nucleotide sequence ID" value="XM_035462083.1"/>
</dbReference>
<dbReference type="EMBL" id="JAANYQ010000001">
    <property type="protein sequence ID" value="KAF4126361.1"/>
    <property type="molecule type" value="Genomic_DNA"/>
</dbReference>
<evidence type="ECO:0000313" key="3">
    <source>
        <dbReference type="Proteomes" id="UP000749293"/>
    </source>
</evidence>
<reference evidence="2" key="1">
    <citation type="submission" date="2020-03" db="EMBL/GenBank/DDBJ databases">
        <title>Site-based positive gene gene selection in Geosmithia morbida across the United States reveals a broad range of putative effectors and factors for local host and environmental adapation.</title>
        <authorList>
            <person name="Onufrak A."/>
            <person name="Murdoch R.W."/>
            <person name="Gazis R."/>
            <person name="Huff M."/>
            <person name="Staton M."/>
            <person name="Klingeman W."/>
            <person name="Hadziabdic D."/>
        </authorList>
    </citation>
    <scope>NUCLEOTIDE SEQUENCE</scope>
    <source>
        <strain evidence="2">1262</strain>
    </source>
</reference>
<feature type="compositionally biased region" description="Low complexity" evidence="1">
    <location>
        <begin position="177"/>
        <end position="186"/>
    </location>
</feature>
<dbReference type="OrthoDB" id="2420947at2759"/>
<feature type="compositionally biased region" description="Acidic residues" evidence="1">
    <location>
        <begin position="285"/>
        <end position="295"/>
    </location>
</feature>
<dbReference type="Pfam" id="PF13094">
    <property type="entry name" value="CENP-Q"/>
    <property type="match status" value="1"/>
</dbReference>
<evidence type="ECO:0000256" key="1">
    <source>
        <dbReference type="SAM" id="MobiDB-lite"/>
    </source>
</evidence>
<feature type="compositionally biased region" description="Low complexity" evidence="1">
    <location>
        <begin position="7"/>
        <end position="19"/>
    </location>
</feature>
<feature type="region of interest" description="Disordered" evidence="1">
    <location>
        <begin position="1"/>
        <end position="100"/>
    </location>
</feature>